<dbReference type="Pfam" id="PF02515">
    <property type="entry name" value="CoA_transf_3"/>
    <property type="match status" value="1"/>
</dbReference>
<dbReference type="InterPro" id="IPR003673">
    <property type="entry name" value="CoA-Trfase_fam_III"/>
</dbReference>
<dbReference type="AlphaFoldDB" id="A0A382TEJ5"/>
<dbReference type="PANTHER" id="PTHR48228:SF5">
    <property type="entry name" value="ALPHA-METHYLACYL-COA RACEMASE"/>
    <property type="match status" value="1"/>
</dbReference>
<accession>A0A382TEJ5</accession>
<dbReference type="InterPro" id="IPR050509">
    <property type="entry name" value="CoA-transferase_III"/>
</dbReference>
<dbReference type="Gene3D" id="3.30.1540.10">
    <property type="entry name" value="formyl-coa transferase, domain 3"/>
    <property type="match status" value="1"/>
</dbReference>
<dbReference type="Gene3D" id="3.40.50.10540">
    <property type="entry name" value="Crotonobetainyl-coa:carnitine coa-transferase, domain 1"/>
    <property type="match status" value="1"/>
</dbReference>
<evidence type="ECO:0008006" key="2">
    <source>
        <dbReference type="Google" id="ProtNLM"/>
    </source>
</evidence>
<dbReference type="GO" id="GO:0003824">
    <property type="term" value="F:catalytic activity"/>
    <property type="evidence" value="ECO:0007669"/>
    <property type="project" value="InterPro"/>
</dbReference>
<gene>
    <name evidence="1" type="ORF">METZ01_LOCUS373320</name>
</gene>
<sequence>RYHHGHKEGRLTMQQQNERAALAEPMGPLVGLKILDFTQFQNGPQATVMLSDMGADVLKIEQPGDGDPGRSLGLRDDGFCGYFETHDRGKRSISIDLKTPQGKELVMRLAEDADIVTENFRPGVMDRLGVGYEELRKVNPEIIYAQNSGFGVKGPYSQKGCFDIVAQGLSGAMRALGGGPNATPEQGPWGLADQVGAMIFAYGISLAVVAKERFGVGQRVDVSQIGAMATLQAPSLVHYLHTGVQGEKFRNPVFAAYETLDNKWITIGILTPKWWPGLCLAIERDDLLLDERSSSPFARMDN</sequence>
<dbReference type="SUPFAM" id="SSF89796">
    <property type="entry name" value="CoA-transferase family III (CaiB/BaiF)"/>
    <property type="match status" value="1"/>
</dbReference>
<reference evidence="1" key="1">
    <citation type="submission" date="2018-05" db="EMBL/GenBank/DDBJ databases">
        <authorList>
            <person name="Lanie J.A."/>
            <person name="Ng W.-L."/>
            <person name="Kazmierczak K.M."/>
            <person name="Andrzejewski T.M."/>
            <person name="Davidsen T.M."/>
            <person name="Wayne K.J."/>
            <person name="Tettelin H."/>
            <person name="Glass J.I."/>
            <person name="Rusch D."/>
            <person name="Podicherti R."/>
            <person name="Tsui H.-C.T."/>
            <person name="Winkler M.E."/>
        </authorList>
    </citation>
    <scope>NUCLEOTIDE SEQUENCE</scope>
</reference>
<feature type="non-terminal residue" evidence="1">
    <location>
        <position position="1"/>
    </location>
</feature>
<evidence type="ECO:0000313" key="1">
    <source>
        <dbReference type="EMBL" id="SVD20466.1"/>
    </source>
</evidence>
<dbReference type="EMBL" id="UINC01135983">
    <property type="protein sequence ID" value="SVD20466.1"/>
    <property type="molecule type" value="Genomic_DNA"/>
</dbReference>
<organism evidence="1">
    <name type="scientific">marine metagenome</name>
    <dbReference type="NCBI Taxonomy" id="408172"/>
    <lineage>
        <taxon>unclassified sequences</taxon>
        <taxon>metagenomes</taxon>
        <taxon>ecological metagenomes</taxon>
    </lineage>
</organism>
<dbReference type="InterPro" id="IPR044855">
    <property type="entry name" value="CoA-Trfase_III_dom3_sf"/>
</dbReference>
<name>A0A382TEJ5_9ZZZZ</name>
<dbReference type="PANTHER" id="PTHR48228">
    <property type="entry name" value="SUCCINYL-COA--D-CITRAMALATE COA-TRANSFERASE"/>
    <property type="match status" value="1"/>
</dbReference>
<dbReference type="InterPro" id="IPR023606">
    <property type="entry name" value="CoA-Trfase_III_dom_1_sf"/>
</dbReference>
<protein>
    <recommendedName>
        <fullName evidence="2">CoA transferase</fullName>
    </recommendedName>
</protein>
<feature type="non-terminal residue" evidence="1">
    <location>
        <position position="302"/>
    </location>
</feature>
<proteinExistence type="predicted"/>